<dbReference type="AlphaFoldDB" id="X1KML8"/>
<dbReference type="EMBL" id="BARU01045600">
    <property type="protein sequence ID" value="GAH94850.1"/>
    <property type="molecule type" value="Genomic_DNA"/>
</dbReference>
<keyword evidence="1" id="KW-0472">Membrane</keyword>
<gene>
    <name evidence="2" type="ORF">S03H2_69128</name>
</gene>
<feature type="transmembrane region" description="Helical" evidence="1">
    <location>
        <begin position="12"/>
        <end position="34"/>
    </location>
</feature>
<name>X1KML8_9ZZZZ</name>
<keyword evidence="1" id="KW-0812">Transmembrane</keyword>
<comment type="caution">
    <text evidence="2">The sequence shown here is derived from an EMBL/GenBank/DDBJ whole genome shotgun (WGS) entry which is preliminary data.</text>
</comment>
<evidence type="ECO:0000313" key="2">
    <source>
        <dbReference type="EMBL" id="GAH94850.1"/>
    </source>
</evidence>
<organism evidence="2">
    <name type="scientific">marine sediment metagenome</name>
    <dbReference type="NCBI Taxonomy" id="412755"/>
    <lineage>
        <taxon>unclassified sequences</taxon>
        <taxon>metagenomes</taxon>
        <taxon>ecological metagenomes</taxon>
    </lineage>
</organism>
<reference evidence="2" key="1">
    <citation type="journal article" date="2014" name="Front. Microbiol.">
        <title>High frequency of phylogenetically diverse reductive dehalogenase-homologous genes in deep subseafloor sedimentary metagenomes.</title>
        <authorList>
            <person name="Kawai M."/>
            <person name="Futagami T."/>
            <person name="Toyoda A."/>
            <person name="Takaki Y."/>
            <person name="Nishi S."/>
            <person name="Hori S."/>
            <person name="Arai W."/>
            <person name="Tsubouchi T."/>
            <person name="Morono Y."/>
            <person name="Uchiyama I."/>
            <person name="Ito T."/>
            <person name="Fujiyama A."/>
            <person name="Inagaki F."/>
            <person name="Takami H."/>
        </authorList>
    </citation>
    <scope>NUCLEOTIDE SEQUENCE</scope>
    <source>
        <strain evidence="2">Expedition CK06-06</strain>
    </source>
</reference>
<feature type="non-terminal residue" evidence="2">
    <location>
        <position position="1"/>
    </location>
</feature>
<proteinExistence type="predicted"/>
<keyword evidence="1" id="KW-1133">Transmembrane helix</keyword>
<sequence>LGVMKKTILNAFLLIAVYIEYTYSIFVTIFSQFLSLEDVTLG</sequence>
<accession>X1KML8</accession>
<evidence type="ECO:0000256" key="1">
    <source>
        <dbReference type="SAM" id="Phobius"/>
    </source>
</evidence>
<protein>
    <submittedName>
        <fullName evidence="2">Uncharacterized protein</fullName>
    </submittedName>
</protein>